<reference evidence="2" key="1">
    <citation type="submission" date="2023-10" db="EMBL/GenBank/DDBJ databases">
        <authorList>
            <person name="Chen Y."/>
            <person name="Shah S."/>
            <person name="Dougan E. K."/>
            <person name="Thang M."/>
            <person name="Chan C."/>
        </authorList>
    </citation>
    <scope>NUCLEOTIDE SEQUENCE [LARGE SCALE GENOMIC DNA]</scope>
</reference>
<organism evidence="2 3">
    <name type="scientific">Prorocentrum cordatum</name>
    <dbReference type="NCBI Taxonomy" id="2364126"/>
    <lineage>
        <taxon>Eukaryota</taxon>
        <taxon>Sar</taxon>
        <taxon>Alveolata</taxon>
        <taxon>Dinophyceae</taxon>
        <taxon>Prorocentrales</taxon>
        <taxon>Prorocentraceae</taxon>
        <taxon>Prorocentrum</taxon>
    </lineage>
</organism>
<dbReference type="EMBL" id="CAUYUJ010015647">
    <property type="protein sequence ID" value="CAK0856557.1"/>
    <property type="molecule type" value="Genomic_DNA"/>
</dbReference>
<keyword evidence="3" id="KW-1185">Reference proteome</keyword>
<evidence type="ECO:0000256" key="1">
    <source>
        <dbReference type="SAM" id="MobiDB-lite"/>
    </source>
</evidence>
<feature type="region of interest" description="Disordered" evidence="1">
    <location>
        <begin position="413"/>
        <end position="436"/>
    </location>
</feature>
<proteinExistence type="predicted"/>
<name>A0ABN9UC98_9DINO</name>
<sequence>MPCRAALVAVLPSAGFAISFLQTRSYRSSRRVLMGDVSLLDRESLEDELMPDANSDCKGAEEGTACYKSVTWLRQEGFSKNPDWYQGYSSESTFEEVQDMLYGLGKANCPKPCLGPSPLALFKNQPKFDCRDTIKGDVCYASVTFLKEVGLELHPDWFPELHADSSMSTIQAELHRMGKADCPLPCALTDEDKRNALWDMKHADELKQAGCNDALPGTQCYNDVTYGMSEGIKNYPWMYEGLTEASTFHTVQEHLYLNNRSFCDRPCPEKLLDLDLLAKHPEQFREKKRVQDMSIKELNDYFNGDWDGYVAREFRAQDYQAGEYQKAKYSTSTTIRPEEAMSLPMVVEESTETASHAPEEVANATGVDAEMADAATQQSASASTQGSELNLTEATAPPQVDSDPVYEPALNVSEEPAEAEPALNVTEEEEEASLPKEETIPETYQVLLVRTCLKKLYEVTPENFDELRRECEVVMEEAYDGGESHEALSKEAMSYFVWAQRRVEQIRDERKAKEAQAAESAQQMVDVVDEPMPSVEPAGEEHVMKTIAVETQPHVETPEEMEQRIRRELLDEMRQARTPPTRRETEDEMRQRLRAELMR</sequence>
<protein>
    <submittedName>
        <fullName evidence="2">Uncharacterized protein</fullName>
    </submittedName>
</protein>
<accession>A0ABN9UC98</accession>
<evidence type="ECO:0000313" key="3">
    <source>
        <dbReference type="Proteomes" id="UP001189429"/>
    </source>
</evidence>
<feature type="region of interest" description="Disordered" evidence="1">
    <location>
        <begin position="569"/>
        <end position="599"/>
    </location>
</feature>
<evidence type="ECO:0000313" key="2">
    <source>
        <dbReference type="EMBL" id="CAK0856557.1"/>
    </source>
</evidence>
<gene>
    <name evidence="2" type="ORF">PCOR1329_LOCUS46932</name>
</gene>
<comment type="caution">
    <text evidence="2">The sequence shown here is derived from an EMBL/GenBank/DDBJ whole genome shotgun (WGS) entry which is preliminary data.</text>
</comment>
<dbReference type="Proteomes" id="UP001189429">
    <property type="component" value="Unassembled WGS sequence"/>
</dbReference>